<dbReference type="GO" id="GO:0005869">
    <property type="term" value="C:dynactin complex"/>
    <property type="evidence" value="ECO:0007669"/>
    <property type="project" value="InterPro"/>
</dbReference>
<comment type="subcellular location">
    <subcellularLocation>
        <location evidence="1">Cytoplasm</location>
    </subcellularLocation>
</comment>
<keyword evidence="3" id="KW-0175">Coiled coil</keyword>
<name>A0A0X8HV26_9SACH</name>
<accession>A0A0X8HV26</accession>
<organism evidence="4 5">
    <name type="scientific">Eremothecium sinecaudum</name>
    <dbReference type="NCBI Taxonomy" id="45286"/>
    <lineage>
        <taxon>Eukaryota</taxon>
        <taxon>Fungi</taxon>
        <taxon>Dikarya</taxon>
        <taxon>Ascomycota</taxon>
        <taxon>Saccharomycotina</taxon>
        <taxon>Saccharomycetes</taxon>
        <taxon>Saccharomycetales</taxon>
        <taxon>Saccharomycetaceae</taxon>
        <taxon>Eremothecium</taxon>
    </lineage>
</organism>
<keyword evidence="2" id="KW-0963">Cytoplasm</keyword>
<dbReference type="AlphaFoldDB" id="A0A0X8HV26"/>
<dbReference type="EMBL" id="CP014246">
    <property type="protein sequence ID" value="AMD21954.1"/>
    <property type="molecule type" value="Genomic_DNA"/>
</dbReference>
<dbReference type="InterPro" id="IPR028133">
    <property type="entry name" value="Dynamitin"/>
</dbReference>
<reference evidence="4 5" key="1">
    <citation type="submission" date="2016-01" db="EMBL/GenBank/DDBJ databases">
        <title>Genome sequence of the yeast Holleya sinecauda.</title>
        <authorList>
            <person name="Dietrich F.S."/>
        </authorList>
    </citation>
    <scope>NUCLEOTIDE SEQUENCE [LARGE SCALE GENOMIC DNA]</scope>
    <source>
        <strain evidence="4 5">ATCC 58844</strain>
    </source>
</reference>
<dbReference type="PANTHER" id="PTHR15346">
    <property type="entry name" value="DYNACTIN SUBUNIT"/>
    <property type="match status" value="1"/>
</dbReference>
<dbReference type="GeneID" id="28725278"/>
<evidence type="ECO:0000256" key="3">
    <source>
        <dbReference type="SAM" id="Coils"/>
    </source>
</evidence>
<dbReference type="GO" id="GO:0005737">
    <property type="term" value="C:cytoplasm"/>
    <property type="evidence" value="ECO:0007669"/>
    <property type="project" value="UniProtKB-SubCell"/>
</dbReference>
<evidence type="ECO:0000313" key="5">
    <source>
        <dbReference type="Proteomes" id="UP000243052"/>
    </source>
</evidence>
<sequence>MSTEVIDLDNIDINDELKKYASTEQEVFETSDNDESLSSNELDRSNNVMVSAEPIGSLDDTRAIFEHNVLSGHVDYSGRIDKVGLSYKSHNIEETVEQKLARIKREIYELQLSKEAANEHKDEVDELVKLFSKLEQDRTQNMRDIKHRLVLDTKESDTVSLPSVKIETTHYQKLVELDAKLADLEVYVGDKYFTNKSITTSFNELFHKVSLLEQNEELLSNFSSAMKRISKEYEESIIGRRAAKDITLQRHISEQLVTTDTKVAEIYKSYNLLKKYSESLPHIIDRLKSLNDLHRQAKDTCDTVHTVNDSISYLHLQTEKWEKLLDTMDEKLDKHESRLQENVDNIKEWIDELSLKVDEYQKSL</sequence>
<feature type="coiled-coil region" evidence="3">
    <location>
        <begin position="318"/>
        <end position="352"/>
    </location>
</feature>
<dbReference type="Pfam" id="PF04912">
    <property type="entry name" value="Dynamitin"/>
    <property type="match status" value="1"/>
</dbReference>
<evidence type="ECO:0000256" key="2">
    <source>
        <dbReference type="ARBA" id="ARBA00022490"/>
    </source>
</evidence>
<dbReference type="STRING" id="45286.A0A0X8HV26"/>
<proteinExistence type="predicted"/>
<keyword evidence="5" id="KW-1185">Reference proteome</keyword>
<feature type="coiled-coil region" evidence="3">
    <location>
        <begin position="110"/>
        <end position="137"/>
    </location>
</feature>
<dbReference type="Proteomes" id="UP000243052">
    <property type="component" value="Chromosome vi"/>
</dbReference>
<dbReference type="GO" id="GO:0007017">
    <property type="term" value="P:microtubule-based process"/>
    <property type="evidence" value="ECO:0007669"/>
    <property type="project" value="InterPro"/>
</dbReference>
<evidence type="ECO:0000313" key="4">
    <source>
        <dbReference type="EMBL" id="AMD21954.1"/>
    </source>
</evidence>
<evidence type="ECO:0000256" key="1">
    <source>
        <dbReference type="ARBA" id="ARBA00004496"/>
    </source>
</evidence>
<protein>
    <submittedName>
        <fullName evidence="4">HFR099Wp</fullName>
    </submittedName>
</protein>
<dbReference type="OrthoDB" id="4977at2759"/>
<gene>
    <name evidence="4" type="ORF">AW171_hschr63953</name>
</gene>
<dbReference type="RefSeq" id="XP_017988950.1">
    <property type="nucleotide sequence ID" value="XM_018133461.1"/>
</dbReference>